<keyword evidence="5" id="KW-1185">Reference proteome</keyword>
<proteinExistence type="inferred from homology"/>
<dbReference type="GO" id="GO:0006886">
    <property type="term" value="P:intracellular protein transport"/>
    <property type="evidence" value="ECO:0007669"/>
    <property type="project" value="TreeGrafter"/>
</dbReference>
<dbReference type="EMBL" id="JAACJL010000044">
    <property type="protein sequence ID" value="KAF4614546.1"/>
    <property type="molecule type" value="Genomic_DNA"/>
</dbReference>
<evidence type="ECO:0000259" key="3">
    <source>
        <dbReference type="PROSITE" id="PS50086"/>
    </source>
</evidence>
<evidence type="ECO:0000313" key="5">
    <source>
        <dbReference type="Proteomes" id="UP000521872"/>
    </source>
</evidence>
<dbReference type="InterPro" id="IPR000195">
    <property type="entry name" value="Rab-GAP-TBC_dom"/>
</dbReference>
<sequence>MQSDSASVKSQLRLTSQRLGQIQAKNDSQATITRTDIATLLQRGDVALAREKAEKLILDEAFGDLVEELEMQLGVLLERFNEFERNVPPSPVMIEAASTIIYASPYVHSKDLDVIRRYLIQRVGHDFARSAMGNRDHHVSPRALKAIQTPIPSAFRLDAYLQQIAEAYNVTWSPEPSPQNNLNSLSELLDLETDHEIDLSLLRRLCLQGIPNEPAWLRPRIWKLFFGVLPVETGKWKDESGKQRTAYYDLVRRLLEPFTKLSPDHSPLDDSLLDVYKHLSGLPKDIYHLLEDEPETVAPSPVHDDAPEEIRISCANALDTRLLFLQSRDSDTPPPQETPEIRLESSSTTPGISLSSLASGSEDLPTKETKTTTLLSSRKSIFGNAHPKHCSSLLRILYLHNALNPGNSSYHTPSILVPLYSVLMQEIELEDLTHAEADIFWLLEAVVAEFSGLEDDDGIASMKSFKERLTWADRDLSLDLESKGLDPGLPHFSYRWLVPLLSHTVPLPSLMLAWDALFSRPARTKGTNPKLEYLVTICTSMLLRAKNHLLRLGTVGQNGQGLWTVGLDYRHQASTIPHQSQDMFLDSLSFLQNYNLELVGGIGRVLQTAMDLHHRREQLAITSQQPSIISIGARLKVNMWRGFGSQSSTSSNDSVSESRGRDSSDYTDGSDTETSKSTNRTSLASSISNTVWRGITNRSAMDDDSPTPPSPSPAPSSPAMTSTNTLDDQGTPNSSASSSIWNYADKIKESDAVATLSKVSTNWGVKSLWGSWSKPATQPSHSHSMSVASQPAPSISRHNTDRHSLPVVESAPMTSPPPRFISPQSSTFHDLHSDSASNSGSILGRTRSILSKSRTPSPKLPKSAPKPLLLSSNSLITANQRHPRSVSDHTDLSSTHDTGEWADVMRTKQQHFHRDSQSSVSSLSPSDAFGRAPMSSRSEQDSDPGSSRRVPLNRRSVSPMAPSFRIGHVRPSSSRASSVSSGIHSPPLLARSPLQESSLMENFPAKSLKDIMDDHTTQSLTSVASTISHPGSAPERETDSSDTTSNEMVSSFVKPLRKHSGSALGSEDTEQSTSQGEGPSRVPKVRTKRFRPANLQIQEPRSRTTGEQKAPSPSNLTVEWPGEDMDNITTPKASSFDSDDHPGRSPRRSRKLSASDLGRVRKSSTDTIVEERPRKISTGHRSRKVSTGSREVQKKQRDSEAEEGDDEGYDELLSAYESEDAPITSSLR</sequence>
<name>A0A8H4VKV6_9AGAR</name>
<feature type="compositionally biased region" description="Polar residues" evidence="2">
    <location>
        <begin position="1107"/>
        <end position="1117"/>
    </location>
</feature>
<organism evidence="4 5">
    <name type="scientific">Agrocybe pediades</name>
    <dbReference type="NCBI Taxonomy" id="84607"/>
    <lineage>
        <taxon>Eukaryota</taxon>
        <taxon>Fungi</taxon>
        <taxon>Dikarya</taxon>
        <taxon>Basidiomycota</taxon>
        <taxon>Agaricomycotina</taxon>
        <taxon>Agaricomycetes</taxon>
        <taxon>Agaricomycetidae</taxon>
        <taxon>Agaricales</taxon>
        <taxon>Agaricineae</taxon>
        <taxon>Strophariaceae</taxon>
        <taxon>Agrocybe</taxon>
    </lineage>
</organism>
<dbReference type="InterPro" id="IPR035969">
    <property type="entry name" value="Rab-GAP_TBC_sf"/>
</dbReference>
<dbReference type="PANTHER" id="PTHR22957">
    <property type="entry name" value="TBC1 DOMAIN FAMILY MEMBER GTPASE-ACTIVATING PROTEIN"/>
    <property type="match status" value="1"/>
</dbReference>
<dbReference type="Pfam" id="PF03398">
    <property type="entry name" value="Ist1"/>
    <property type="match status" value="1"/>
</dbReference>
<feature type="compositionally biased region" description="Acidic residues" evidence="2">
    <location>
        <begin position="1200"/>
        <end position="1210"/>
    </location>
</feature>
<feature type="compositionally biased region" description="Polar residues" evidence="2">
    <location>
        <begin position="724"/>
        <end position="737"/>
    </location>
</feature>
<feature type="compositionally biased region" description="Polar residues" evidence="2">
    <location>
        <begin position="822"/>
        <end position="841"/>
    </location>
</feature>
<feature type="compositionally biased region" description="Basic residues" evidence="2">
    <location>
        <begin position="1175"/>
        <end position="1184"/>
    </location>
</feature>
<feature type="compositionally biased region" description="Low complexity" evidence="2">
    <location>
        <begin position="856"/>
        <end position="868"/>
    </location>
</feature>
<feature type="compositionally biased region" description="Polar residues" evidence="2">
    <location>
        <begin position="774"/>
        <end position="797"/>
    </location>
</feature>
<dbReference type="InterPro" id="IPR005061">
    <property type="entry name" value="Ist1"/>
</dbReference>
<dbReference type="PROSITE" id="PS50086">
    <property type="entry name" value="TBC_RABGAP"/>
    <property type="match status" value="1"/>
</dbReference>
<feature type="compositionally biased region" description="Polar residues" evidence="2">
    <location>
        <begin position="1127"/>
        <end position="1136"/>
    </location>
</feature>
<dbReference type="SUPFAM" id="SSF47923">
    <property type="entry name" value="Ypt/Rab-GAP domain of gyp1p"/>
    <property type="match status" value="2"/>
</dbReference>
<feature type="compositionally biased region" description="Low complexity" evidence="2">
    <location>
        <begin position="972"/>
        <end position="985"/>
    </location>
</feature>
<feature type="region of interest" description="Disordered" evidence="2">
    <location>
        <begin position="1022"/>
        <end position="1228"/>
    </location>
</feature>
<accession>A0A8H4VKV6</accession>
<feature type="compositionally biased region" description="Low complexity" evidence="2">
    <location>
        <begin position="645"/>
        <end position="655"/>
    </location>
</feature>
<feature type="domain" description="Rab-GAP TBC" evidence="3">
    <location>
        <begin position="212"/>
        <end position="521"/>
    </location>
</feature>
<dbReference type="Proteomes" id="UP000521872">
    <property type="component" value="Unassembled WGS sequence"/>
</dbReference>
<feature type="compositionally biased region" description="Polar residues" evidence="2">
    <location>
        <begin position="675"/>
        <end position="691"/>
    </location>
</feature>
<dbReference type="GO" id="GO:0005096">
    <property type="term" value="F:GTPase activator activity"/>
    <property type="evidence" value="ECO:0007669"/>
    <property type="project" value="TreeGrafter"/>
</dbReference>
<evidence type="ECO:0000256" key="2">
    <source>
        <dbReference type="SAM" id="MobiDB-lite"/>
    </source>
</evidence>
<gene>
    <name evidence="4" type="ORF">D9613_002985</name>
</gene>
<evidence type="ECO:0000256" key="1">
    <source>
        <dbReference type="ARBA" id="ARBA00005536"/>
    </source>
</evidence>
<feature type="region of interest" description="Disordered" evidence="2">
    <location>
        <begin position="908"/>
        <end position="996"/>
    </location>
</feature>
<feature type="compositionally biased region" description="Low complexity" evidence="2">
    <location>
        <begin position="345"/>
        <end position="357"/>
    </location>
</feature>
<dbReference type="Gene3D" id="1.10.472.80">
    <property type="entry name" value="Ypt/Rab-GAP domain of gyp1p, domain 3"/>
    <property type="match status" value="1"/>
</dbReference>
<dbReference type="InterPro" id="IPR042277">
    <property type="entry name" value="IST1-like"/>
</dbReference>
<feature type="compositionally biased region" description="Pro residues" evidence="2">
    <location>
        <begin position="706"/>
        <end position="716"/>
    </location>
</feature>
<feature type="compositionally biased region" description="Low complexity" evidence="2">
    <location>
        <begin position="917"/>
        <end position="926"/>
    </location>
</feature>
<comment type="similarity">
    <text evidence="1">Belongs to the IST1 family.</text>
</comment>
<feature type="region of interest" description="Disordered" evidence="2">
    <location>
        <begin position="327"/>
        <end position="370"/>
    </location>
</feature>
<feature type="region of interest" description="Disordered" evidence="2">
    <location>
        <begin position="643"/>
        <end position="737"/>
    </location>
</feature>
<dbReference type="AlphaFoldDB" id="A0A8H4VKV6"/>
<evidence type="ECO:0000313" key="4">
    <source>
        <dbReference type="EMBL" id="KAF4614546.1"/>
    </source>
</evidence>
<dbReference type="PANTHER" id="PTHR22957:SF27">
    <property type="entry name" value="TBC1 DOMAIN FAMILY MEMBER 13"/>
    <property type="match status" value="1"/>
</dbReference>
<reference evidence="4 5" key="1">
    <citation type="submission" date="2019-12" db="EMBL/GenBank/DDBJ databases">
        <authorList>
            <person name="Floudas D."/>
            <person name="Bentzer J."/>
            <person name="Ahren D."/>
            <person name="Johansson T."/>
            <person name="Persson P."/>
            <person name="Tunlid A."/>
        </authorList>
    </citation>
    <scope>NUCLEOTIDE SEQUENCE [LARGE SCALE GENOMIC DNA]</scope>
    <source>
        <strain evidence="4 5">CBS 102.39</strain>
    </source>
</reference>
<protein>
    <recommendedName>
        <fullName evidence="3">Rab-GAP TBC domain-containing protein</fullName>
    </recommendedName>
</protein>
<comment type="caution">
    <text evidence="4">The sequence shown here is derived from an EMBL/GenBank/DDBJ whole genome shotgun (WGS) entry which is preliminary data.</text>
</comment>
<feature type="region of interest" description="Disordered" evidence="2">
    <location>
        <begin position="773"/>
        <end position="868"/>
    </location>
</feature>
<dbReference type="Gene3D" id="1.20.1260.60">
    <property type="entry name" value="Vacuolar protein sorting-associated protein Ist1"/>
    <property type="match status" value="1"/>
</dbReference>